<sequence length="140" mass="16288">KRRDDEELEVVQQRLSRNPTPNRTPVHTSVLSGKKLEEHLRGHKVRVRREFRMEKEIFCKLVELLHNSHLLSNARDITLAIFIFCLATNARNRLLQEQFQHSGETISRYFNIVLQAIVSLPSKIIKLPPINTPFLISSNP</sequence>
<dbReference type="Pfam" id="PF26138">
    <property type="entry name" value="DUF8040"/>
    <property type="match status" value="1"/>
</dbReference>
<proteinExistence type="predicted"/>
<accession>A0AAQ3PKU8</accession>
<evidence type="ECO:0000313" key="2">
    <source>
        <dbReference type="EMBL" id="WVZ49468.1"/>
    </source>
</evidence>
<protein>
    <recommendedName>
        <fullName evidence="1">DUF8040 domain-containing protein</fullName>
    </recommendedName>
</protein>
<dbReference type="InterPro" id="IPR058353">
    <property type="entry name" value="DUF8040"/>
</dbReference>
<evidence type="ECO:0000259" key="1">
    <source>
        <dbReference type="Pfam" id="PF26138"/>
    </source>
</evidence>
<dbReference type="AlphaFoldDB" id="A0AAQ3PKU8"/>
<feature type="non-terminal residue" evidence="2">
    <location>
        <position position="1"/>
    </location>
</feature>
<name>A0AAQ3PKU8_PASNO</name>
<organism evidence="2 3">
    <name type="scientific">Paspalum notatum var. saurae</name>
    <dbReference type="NCBI Taxonomy" id="547442"/>
    <lineage>
        <taxon>Eukaryota</taxon>
        <taxon>Viridiplantae</taxon>
        <taxon>Streptophyta</taxon>
        <taxon>Embryophyta</taxon>
        <taxon>Tracheophyta</taxon>
        <taxon>Spermatophyta</taxon>
        <taxon>Magnoliopsida</taxon>
        <taxon>Liliopsida</taxon>
        <taxon>Poales</taxon>
        <taxon>Poaceae</taxon>
        <taxon>PACMAD clade</taxon>
        <taxon>Panicoideae</taxon>
        <taxon>Andropogonodae</taxon>
        <taxon>Paspaleae</taxon>
        <taxon>Paspalinae</taxon>
        <taxon>Paspalum</taxon>
    </lineage>
</organism>
<dbReference type="EMBL" id="CP144745">
    <property type="protein sequence ID" value="WVZ49468.1"/>
    <property type="molecule type" value="Genomic_DNA"/>
</dbReference>
<feature type="domain" description="DUF8040" evidence="1">
    <location>
        <begin position="28"/>
        <end position="119"/>
    </location>
</feature>
<evidence type="ECO:0000313" key="3">
    <source>
        <dbReference type="Proteomes" id="UP001341281"/>
    </source>
</evidence>
<keyword evidence="3" id="KW-1185">Reference proteome</keyword>
<gene>
    <name evidence="2" type="ORF">U9M48_000826</name>
</gene>
<dbReference type="Proteomes" id="UP001341281">
    <property type="component" value="Chromosome 01"/>
</dbReference>
<reference evidence="2 3" key="1">
    <citation type="submission" date="2024-02" db="EMBL/GenBank/DDBJ databases">
        <title>High-quality chromosome-scale genome assembly of Pensacola bahiagrass (Paspalum notatum Flugge var. saurae).</title>
        <authorList>
            <person name="Vega J.M."/>
            <person name="Podio M."/>
            <person name="Orjuela J."/>
            <person name="Siena L.A."/>
            <person name="Pessino S.C."/>
            <person name="Combes M.C."/>
            <person name="Mariac C."/>
            <person name="Albertini E."/>
            <person name="Pupilli F."/>
            <person name="Ortiz J.P.A."/>
            <person name="Leblanc O."/>
        </authorList>
    </citation>
    <scope>NUCLEOTIDE SEQUENCE [LARGE SCALE GENOMIC DNA]</scope>
    <source>
        <strain evidence="2">R1</strain>
        <tissue evidence="2">Leaf</tissue>
    </source>
</reference>